<comment type="cofactor">
    <cofactor evidence="6">
        <name>Mg(2+)</name>
        <dbReference type="ChEBI" id="CHEBI:18420"/>
    </cofactor>
    <text evidence="6">Binds 2 Mg(2+) per subunit.</text>
</comment>
<keyword evidence="2" id="KW-0547">Nucleotide-binding</keyword>
<dbReference type="GO" id="GO:0039694">
    <property type="term" value="P:viral RNA genome replication"/>
    <property type="evidence" value="ECO:0007669"/>
    <property type="project" value="InterPro"/>
</dbReference>
<feature type="binding site" evidence="6">
    <location>
        <position position="414"/>
    </location>
    <ligand>
        <name>Mg(2+)</name>
        <dbReference type="ChEBI" id="CHEBI:18420"/>
        <label>2</label>
    </ligand>
</feature>
<reference evidence="8" key="1">
    <citation type="journal article" date="2016" name="Nature">
        <title>Redefining the invertebrate RNA virosphere.</title>
        <authorList>
            <person name="Shi M."/>
            <person name="Lin X.D."/>
            <person name="Tian J.H."/>
            <person name="Chen L.J."/>
            <person name="Chen X."/>
            <person name="Li C.X."/>
            <person name="Qin X.C."/>
            <person name="Li J."/>
            <person name="Cao J.P."/>
            <person name="Eden J.S."/>
            <person name="Buchmann J."/>
            <person name="Wang W."/>
            <person name="Xu J."/>
            <person name="Holmes E.C."/>
            <person name="Zhang Y.Z."/>
        </authorList>
    </citation>
    <scope>NUCLEOTIDE SEQUENCE</scope>
    <source>
        <strain evidence="8">WLJQ100415</strain>
    </source>
</reference>
<evidence type="ECO:0000256" key="3">
    <source>
        <dbReference type="ARBA" id="ARBA00022953"/>
    </source>
</evidence>
<dbReference type="InterPro" id="IPR007096">
    <property type="entry name" value="RNA-dir_Rpol_cat_phage"/>
</dbReference>
<dbReference type="GO" id="GO:0003968">
    <property type="term" value="F:RNA-directed RNA polymerase activity"/>
    <property type="evidence" value="ECO:0007669"/>
    <property type="project" value="UniProtKB-EC"/>
</dbReference>
<dbReference type="Pfam" id="PF03431">
    <property type="entry name" value="RNA_replicase_B"/>
    <property type="match status" value="1"/>
</dbReference>
<evidence type="ECO:0000256" key="2">
    <source>
        <dbReference type="ARBA" id="ARBA00022741"/>
    </source>
</evidence>
<feature type="domain" description="RdRp catalytic" evidence="7">
    <location>
        <begin position="303"/>
        <end position="445"/>
    </location>
</feature>
<proteinExistence type="predicted"/>
<organism evidence="8">
    <name type="scientific">Wenling levi-like virus 2</name>
    <dbReference type="NCBI Taxonomy" id="1923498"/>
    <lineage>
        <taxon>Viruses</taxon>
        <taxon>Riboviria</taxon>
    </lineage>
</organism>
<dbReference type="PROSITE" id="PS50522">
    <property type="entry name" value="RDRP_PHAGE"/>
    <property type="match status" value="1"/>
</dbReference>
<feature type="binding site" evidence="6">
    <location>
        <position position="327"/>
    </location>
    <ligand>
        <name>Mg(2+)</name>
        <dbReference type="ChEBI" id="CHEBI:18420"/>
        <label>2</label>
    </ligand>
</feature>
<evidence type="ECO:0000256" key="1">
    <source>
        <dbReference type="ARBA" id="ARBA00012494"/>
    </source>
</evidence>
<dbReference type="GO" id="GO:0000166">
    <property type="term" value="F:nucleotide binding"/>
    <property type="evidence" value="ECO:0007669"/>
    <property type="project" value="UniProtKB-KW"/>
</dbReference>
<comment type="catalytic activity">
    <reaction evidence="5">
        <text>RNA(n) + a ribonucleoside 5'-triphosphate = RNA(n+1) + diphosphate</text>
        <dbReference type="Rhea" id="RHEA:21248"/>
        <dbReference type="Rhea" id="RHEA-COMP:14527"/>
        <dbReference type="Rhea" id="RHEA-COMP:17342"/>
        <dbReference type="ChEBI" id="CHEBI:33019"/>
        <dbReference type="ChEBI" id="CHEBI:61557"/>
        <dbReference type="ChEBI" id="CHEBI:140395"/>
        <dbReference type="EC" id="2.7.7.48"/>
    </reaction>
</comment>
<evidence type="ECO:0000256" key="4">
    <source>
        <dbReference type="ARBA" id="ARBA00030248"/>
    </source>
</evidence>
<sequence length="653" mass="73294">MRNYYRARNMEKSSYTTKLASNDVHWLAILAFVEGNASILEWDDLCNIISIINTRDVARYLRLVGSWDSRVTLYASDLSLKRIRAERQIVTFLKKFPFSDEEYQHDTTSAAIEKLMAAESACKVTNRRLKETLPGELPGWVSIAQSLISSVLEPLTGSRIMSIISGGSHGPGATLSSQGNRVTAYYKYADLPYSVTKAAQPYAFAAISSNPQWIDYLESTGVRSELPPVGAPQYQKELMLLHDCVTLVDSDRITFVPKDARTDRPIAVGASLNVFLQLGVKAYMEDRLKQFGVDLTDQTRNQELARQGSRYAYMNGIENCSQFSTIDLASASDTISIEIVKLLLPAEWYAFLSDLRHDAGDLFGENISYEKFSAMGNGYTFPLESLIFWAVAKAAAQLNHKPSQYKDIAVYGDDLIVRLSAAPYVIQALNWSGFQVNTEKSFLSGNFKESCGSDFFRGNNVRTFYLKRQIQTYEDIYFVCNSIAKLVVDDRSTPGYLRMYERLVALIPGKCRRYLPMTATHDSGLQVPLSFMNGVGLRPFLCNDEKRVLASKGLIRAENMSIQSMFCYSEFPVAKTYKGSSRLTYMIALQCKDRLPLHSFASAEDLLHAKCASTGQITRRKAVKSVIQVVPVLNWNGCHANRLRAHPALWMNT</sequence>
<protein>
    <recommendedName>
        <fullName evidence="1">RNA-directed RNA polymerase</fullName>
        <ecNumber evidence="1">2.7.7.48</ecNumber>
    </recommendedName>
    <alternativeName>
        <fullName evidence="4">RNA replicase beta chain</fullName>
    </alternativeName>
</protein>
<keyword evidence="6" id="KW-0479">Metal-binding</keyword>
<keyword evidence="3" id="KW-0693">Viral RNA replication</keyword>
<evidence type="ECO:0000259" key="7">
    <source>
        <dbReference type="PROSITE" id="PS50522"/>
    </source>
</evidence>
<dbReference type="GO" id="GO:0046872">
    <property type="term" value="F:metal ion binding"/>
    <property type="evidence" value="ECO:0007669"/>
    <property type="project" value="UniProtKB-KW"/>
</dbReference>
<evidence type="ECO:0000313" key="8">
    <source>
        <dbReference type="EMBL" id="APG77252.1"/>
    </source>
</evidence>
<dbReference type="EMBL" id="KX883597">
    <property type="protein sequence ID" value="APG77252.1"/>
    <property type="molecule type" value="Genomic_RNA"/>
</dbReference>
<evidence type="ECO:0000256" key="6">
    <source>
        <dbReference type="PIRSR" id="PIRSR605093-1"/>
    </source>
</evidence>
<name>A0A1L3KIR5_9VIRU</name>
<keyword evidence="6" id="KW-0460">Magnesium</keyword>
<feature type="binding site" evidence="6">
    <location>
        <position position="413"/>
    </location>
    <ligand>
        <name>Mg(2+)</name>
        <dbReference type="ChEBI" id="CHEBI:18420"/>
        <label>2</label>
    </ligand>
</feature>
<evidence type="ECO:0000256" key="5">
    <source>
        <dbReference type="ARBA" id="ARBA00048744"/>
    </source>
</evidence>
<dbReference type="EC" id="2.7.7.48" evidence="1"/>
<accession>A0A1L3KIR5</accession>
<dbReference type="InterPro" id="IPR005093">
    <property type="entry name" value="RNArep_beta"/>
</dbReference>